<evidence type="ECO:0000256" key="5">
    <source>
        <dbReference type="ARBA" id="ARBA00022723"/>
    </source>
</evidence>
<keyword evidence="5 10" id="KW-0479">Metal-binding</keyword>
<feature type="binding site" evidence="10">
    <location>
        <position position="160"/>
    </location>
    <ligand>
        <name>substrate</name>
    </ligand>
</feature>
<comment type="subcellular location">
    <subcellularLocation>
        <location evidence="10">Cell inner membrane</location>
        <topology evidence="10">Peripheral membrane protein</topology>
        <orientation evidence="10">Cytoplasmic side</orientation>
    </subcellularLocation>
</comment>
<evidence type="ECO:0000259" key="11">
    <source>
        <dbReference type="Pfam" id="PF00149"/>
    </source>
</evidence>
<dbReference type="SUPFAM" id="SSF56300">
    <property type="entry name" value="Metallo-dependent phosphatases"/>
    <property type="match status" value="1"/>
</dbReference>
<dbReference type="Gene3D" id="3.60.21.10">
    <property type="match status" value="1"/>
</dbReference>
<dbReference type="InterPro" id="IPR029052">
    <property type="entry name" value="Metallo-depent_PP-like"/>
</dbReference>
<evidence type="ECO:0000256" key="4">
    <source>
        <dbReference type="ARBA" id="ARBA00022556"/>
    </source>
</evidence>
<comment type="cofactor">
    <cofactor evidence="10">
        <name>Mn(2+)</name>
        <dbReference type="ChEBI" id="CHEBI:29035"/>
    </cofactor>
    <text evidence="10">Binds 2 Mn(2+) ions per subunit in a binuclear metal center.</text>
</comment>
<keyword evidence="1 10" id="KW-1003">Cell membrane</keyword>
<evidence type="ECO:0000313" key="13">
    <source>
        <dbReference type="Proteomes" id="UP000288789"/>
    </source>
</evidence>
<evidence type="ECO:0000256" key="3">
    <source>
        <dbReference type="ARBA" id="ARBA00022519"/>
    </source>
</evidence>
<feature type="binding site" evidence="10">
    <location>
        <position position="197"/>
    </location>
    <ligand>
        <name>substrate</name>
    </ligand>
</feature>
<comment type="function">
    <text evidence="10">Hydrolyzes the pyrophosphate bond of UDP-2,3-diacylglucosamine to yield 2,3-diacylglucosamine 1-phosphate (lipid X) and UMP by catalyzing the attack of water at the alpha-P atom. Involved in the biosynthesis of lipid A, a phosphorylated glycolipid that anchors the lipopolysaccharide to the outer membrane of the cell.</text>
</comment>
<evidence type="ECO:0000256" key="7">
    <source>
        <dbReference type="ARBA" id="ARBA00023098"/>
    </source>
</evidence>
<proteinExistence type="inferred from homology"/>
<organism evidence="12 13">
    <name type="scientific">Pseudidiomarina gelatinasegens</name>
    <dbReference type="NCBI Taxonomy" id="2487740"/>
    <lineage>
        <taxon>Bacteria</taxon>
        <taxon>Pseudomonadati</taxon>
        <taxon>Pseudomonadota</taxon>
        <taxon>Gammaproteobacteria</taxon>
        <taxon>Alteromonadales</taxon>
        <taxon>Idiomarinaceae</taxon>
        <taxon>Pseudidiomarina</taxon>
    </lineage>
</organism>
<dbReference type="InterPro" id="IPR010138">
    <property type="entry name" value="UDP-diacylglucosamine_Hdrlase"/>
</dbReference>
<dbReference type="RefSeq" id="WP_128351162.1">
    <property type="nucleotide sequence ID" value="NZ_JBLXIM010000001.1"/>
</dbReference>
<feature type="binding site" evidence="10">
    <location>
        <position position="41"/>
    </location>
    <ligand>
        <name>Mn(2+)</name>
        <dbReference type="ChEBI" id="CHEBI:29035"/>
        <label>2</label>
    </ligand>
</feature>
<feature type="binding site" evidence="10">
    <location>
        <position position="197"/>
    </location>
    <ligand>
        <name>Mn(2+)</name>
        <dbReference type="ChEBI" id="CHEBI:29035"/>
        <label>2</label>
    </ligand>
</feature>
<feature type="binding site" evidence="10">
    <location>
        <position position="79"/>
    </location>
    <ligand>
        <name>Mn(2+)</name>
        <dbReference type="ChEBI" id="CHEBI:29035"/>
        <label>2</label>
    </ligand>
</feature>
<evidence type="ECO:0000256" key="2">
    <source>
        <dbReference type="ARBA" id="ARBA00022516"/>
    </source>
</evidence>
<feature type="binding site" evidence="10">
    <location>
        <position position="114"/>
    </location>
    <ligand>
        <name>Mn(2+)</name>
        <dbReference type="ChEBI" id="CHEBI:29035"/>
        <label>2</label>
    </ligand>
</feature>
<evidence type="ECO:0000256" key="6">
    <source>
        <dbReference type="ARBA" id="ARBA00022801"/>
    </source>
</evidence>
<dbReference type="GO" id="GO:0019897">
    <property type="term" value="C:extrinsic component of plasma membrane"/>
    <property type="evidence" value="ECO:0007669"/>
    <property type="project" value="UniProtKB-UniRule"/>
</dbReference>
<evidence type="ECO:0000256" key="10">
    <source>
        <dbReference type="HAMAP-Rule" id="MF_00575"/>
    </source>
</evidence>
<dbReference type="AlphaFoldDB" id="A0A443Z7D1"/>
<feature type="binding site" evidence="10">
    <location>
        <position position="122"/>
    </location>
    <ligand>
        <name>substrate</name>
    </ligand>
</feature>
<protein>
    <recommendedName>
        <fullName evidence="10">UDP-2,3-diacylglucosamine hydrolase</fullName>
        <ecNumber evidence="10">3.6.1.54</ecNumber>
    </recommendedName>
    <alternativeName>
        <fullName evidence="10">UDP-2,3-diacylglucosamine diphosphatase</fullName>
    </alternativeName>
</protein>
<dbReference type="Proteomes" id="UP000288789">
    <property type="component" value="Unassembled WGS sequence"/>
</dbReference>
<sequence length="248" mass="28408">MTTWFISDLHLSPARPDMTALFQRFLQEQASHSEALYILGDLFDAWIGDDDTSDFAATVQAALRQLTNSGVPVYFIAGNRDFLIGRRFSETTGVQVLPEPSIINLYGQQTLILHGDTLCTEDVSYQRFRKVIRHRWIQKFLLALPLKLRMRIAAKLRASSKTQKPLSEAQLHIMDANEHAVREAFVNYDVQRMIHGHTHRPKVHHHRLPNGEMAERIVLGDWYTQGSFLKVTAVESQLITTPLNNDNY</sequence>
<dbReference type="EC" id="3.6.1.54" evidence="10"/>
<dbReference type="InterPro" id="IPR004843">
    <property type="entry name" value="Calcineurin-like_PHP"/>
</dbReference>
<feature type="binding site" evidence="10">
    <location>
        <position position="199"/>
    </location>
    <ligand>
        <name>Mn(2+)</name>
        <dbReference type="ChEBI" id="CHEBI:29035"/>
        <label>1</label>
    </ligand>
</feature>
<comment type="caution">
    <text evidence="12">The sequence shown here is derived from an EMBL/GenBank/DDBJ whole genome shotgun (WGS) entry which is preliminary data.</text>
</comment>
<accession>A0A443Z7D1</accession>
<keyword evidence="4 10" id="KW-0441">Lipid A biosynthesis</keyword>
<dbReference type="GO" id="GO:0030145">
    <property type="term" value="F:manganese ion binding"/>
    <property type="evidence" value="ECO:0007669"/>
    <property type="project" value="UniProtKB-UniRule"/>
</dbReference>
<dbReference type="NCBIfam" id="TIGR01854">
    <property type="entry name" value="lipid_A_lpxH"/>
    <property type="match status" value="1"/>
</dbReference>
<dbReference type="GO" id="GO:0008758">
    <property type="term" value="F:UDP-2,3-diacylglucosamine hydrolase activity"/>
    <property type="evidence" value="ECO:0007669"/>
    <property type="project" value="UniProtKB-UniRule"/>
</dbReference>
<dbReference type="Pfam" id="PF00149">
    <property type="entry name" value="Metallophos"/>
    <property type="match status" value="1"/>
</dbReference>
<comment type="similarity">
    <text evidence="10">Belongs to the LpxH family.</text>
</comment>
<evidence type="ECO:0000256" key="1">
    <source>
        <dbReference type="ARBA" id="ARBA00022475"/>
    </source>
</evidence>
<evidence type="ECO:0000313" key="12">
    <source>
        <dbReference type="EMBL" id="RWU12834.1"/>
    </source>
</evidence>
<comment type="caution">
    <text evidence="10">Lacks conserved residue(s) required for the propagation of feature annotation.</text>
</comment>
<dbReference type="NCBIfam" id="NF003743">
    <property type="entry name" value="PRK05340.1"/>
    <property type="match status" value="1"/>
</dbReference>
<feature type="domain" description="Calcineurin-like phosphoesterase" evidence="11">
    <location>
        <begin position="1"/>
        <end position="201"/>
    </location>
</feature>
<feature type="binding site" evidence="10">
    <location>
        <position position="8"/>
    </location>
    <ligand>
        <name>Mn(2+)</name>
        <dbReference type="ChEBI" id="CHEBI:29035"/>
        <label>1</label>
    </ligand>
</feature>
<name>A0A443Z7D1_9GAMM</name>
<evidence type="ECO:0000256" key="8">
    <source>
        <dbReference type="ARBA" id="ARBA00023136"/>
    </source>
</evidence>
<feature type="binding site" evidence="10">
    <location>
        <position position="10"/>
    </location>
    <ligand>
        <name>Mn(2+)</name>
        <dbReference type="ChEBI" id="CHEBI:29035"/>
        <label>1</label>
    </ligand>
</feature>
<keyword evidence="8 10" id="KW-0472">Membrane</keyword>
<dbReference type="OrthoDB" id="9783283at2"/>
<comment type="catalytic activity">
    <reaction evidence="10">
        <text>UDP-2-N,3-O-bis[(3R)-3-hydroxytetradecanoyl]-alpha-D-glucosamine + H2O = 2-N,3-O-bis[(3R)-3-hydroxytetradecanoyl]-alpha-D-glucosaminyl 1-phosphate + UMP + 2 H(+)</text>
        <dbReference type="Rhea" id="RHEA:25213"/>
        <dbReference type="ChEBI" id="CHEBI:15377"/>
        <dbReference type="ChEBI" id="CHEBI:15378"/>
        <dbReference type="ChEBI" id="CHEBI:57865"/>
        <dbReference type="ChEBI" id="CHEBI:57957"/>
        <dbReference type="ChEBI" id="CHEBI:78847"/>
        <dbReference type="EC" id="3.6.1.54"/>
    </reaction>
</comment>
<keyword evidence="9 10" id="KW-0464">Manganese</keyword>
<keyword evidence="2 10" id="KW-0444">Lipid biosynthesis</keyword>
<dbReference type="EMBL" id="RSFE01000001">
    <property type="protein sequence ID" value="RWU12834.1"/>
    <property type="molecule type" value="Genomic_DNA"/>
</dbReference>
<keyword evidence="7 10" id="KW-0443">Lipid metabolism</keyword>
<dbReference type="PANTHER" id="PTHR34990:SF1">
    <property type="entry name" value="UDP-2,3-DIACYLGLUCOSAMINE HYDROLASE"/>
    <property type="match status" value="1"/>
</dbReference>
<feature type="binding site" evidence="10">
    <location>
        <position position="41"/>
    </location>
    <ligand>
        <name>Mn(2+)</name>
        <dbReference type="ChEBI" id="CHEBI:29035"/>
        <label>1</label>
    </ligand>
</feature>
<dbReference type="UniPathway" id="UPA00359">
    <property type="reaction ID" value="UER00480"/>
</dbReference>
<evidence type="ECO:0000256" key="9">
    <source>
        <dbReference type="ARBA" id="ARBA00023211"/>
    </source>
</evidence>
<feature type="binding site" evidence="10">
    <location>
        <begin position="79"/>
        <end position="80"/>
    </location>
    <ligand>
        <name>substrate</name>
    </ligand>
</feature>
<dbReference type="GO" id="GO:0009245">
    <property type="term" value="P:lipid A biosynthetic process"/>
    <property type="evidence" value="ECO:0007669"/>
    <property type="project" value="UniProtKB-UniRule"/>
</dbReference>
<keyword evidence="13" id="KW-1185">Reference proteome</keyword>
<dbReference type="HAMAP" id="MF_00575">
    <property type="entry name" value="LpxH"/>
    <property type="match status" value="1"/>
</dbReference>
<gene>
    <name evidence="10 12" type="primary">lpxH</name>
    <name evidence="12" type="ORF">EGC76_01020</name>
</gene>
<dbReference type="GO" id="GO:0005737">
    <property type="term" value="C:cytoplasm"/>
    <property type="evidence" value="ECO:0007669"/>
    <property type="project" value="InterPro"/>
</dbReference>
<keyword evidence="6 10" id="KW-0378">Hydrolase</keyword>
<dbReference type="PANTHER" id="PTHR34990">
    <property type="entry name" value="UDP-2,3-DIACYLGLUCOSAMINE HYDROLASE-RELATED"/>
    <property type="match status" value="1"/>
</dbReference>
<keyword evidence="3 10" id="KW-0997">Cell inner membrane</keyword>
<reference evidence="12 13" key="1">
    <citation type="submission" date="2018-12" db="EMBL/GenBank/DDBJ databases">
        <authorList>
            <person name="Li A."/>
            <person name="Zhang M."/>
            <person name="Zhu H."/>
        </authorList>
    </citation>
    <scope>NUCLEOTIDE SEQUENCE [LARGE SCALE GENOMIC DNA]</scope>
    <source>
        <strain evidence="12 13">R04H25</strain>
    </source>
</reference>
<comment type="pathway">
    <text evidence="10">Glycolipid biosynthesis; lipid IV(A) biosynthesis; lipid IV(A) from (3R)-3-hydroxytetradecanoyl-[acyl-carrier-protein] and UDP-N-acetyl-alpha-D-glucosamine: step 4/6.</text>
</comment>
<dbReference type="InterPro" id="IPR043461">
    <property type="entry name" value="LpxH-like"/>
</dbReference>
<dbReference type="CDD" id="cd07398">
    <property type="entry name" value="MPP_YbbF-LpxH"/>
    <property type="match status" value="1"/>
</dbReference>
<feature type="binding site" evidence="10">
    <location>
        <position position="164"/>
    </location>
    <ligand>
        <name>substrate</name>
    </ligand>
</feature>